<feature type="transmembrane region" description="Helical" evidence="8">
    <location>
        <begin position="381"/>
        <end position="398"/>
    </location>
</feature>
<keyword evidence="6 8" id="KW-0472">Membrane</keyword>
<dbReference type="GO" id="GO:0042773">
    <property type="term" value="P:ATP synthesis coupled electron transport"/>
    <property type="evidence" value="ECO:0007669"/>
    <property type="project" value="InterPro"/>
</dbReference>
<dbReference type="GO" id="GO:0012505">
    <property type="term" value="C:endomembrane system"/>
    <property type="evidence" value="ECO:0007669"/>
    <property type="project" value="UniProtKB-SubCell"/>
</dbReference>
<evidence type="ECO:0000256" key="1">
    <source>
        <dbReference type="ARBA" id="ARBA00002378"/>
    </source>
</evidence>
<feature type="transmembrane region" description="Helical" evidence="8">
    <location>
        <begin position="463"/>
        <end position="481"/>
    </location>
</feature>
<sequence>MLNLLSIITFTPAIAAAILAIFLRGEDEAAQSNAKWVALVATLATFAASLILLVGFDPQDTGFQFVEEHDWIMGFSYKMGVDGISILFVMLTTFLMPITIGACWNVTHRVKDYMIAFLLLETLMIGVFTALDLVLFYLFFEAGLIPMFLIIGIWGGKDRIYAAFKFFLYTFLGSVLMLVAMIAMYVDAGTTDIPTLLQHQFSTESFSLMGWQVLGGMQTLLWLAFFASFAVKMPMWPVHTWLPDAHVQAPTAGSVILAAVLLKMGGYGFLRFSLPMFPVASDIFAPLVLWLSAIAIVYTSLVALMQEDMKKLIAYSSVAHMGFVTMGIFAANQQGLDGAIFQMISHGFISGALFLAVGVIYDRMHTREIVAYGGLINRMPVYAAVFLLFTMANVGLPGTSGFVGEFLTFMGVFQVNTWVAFFAATGVILSAGYALWLFRRVVMGELIKESLKGIKDMDRREKLLIGPLVAMTLILGVYPALVTDIIGPSVTALVDGHTLALQAHEAASQLAQN</sequence>
<evidence type="ECO:0000256" key="7">
    <source>
        <dbReference type="RuleBase" id="RU000320"/>
    </source>
</evidence>
<dbReference type="GO" id="GO:0016020">
    <property type="term" value="C:membrane"/>
    <property type="evidence" value="ECO:0007669"/>
    <property type="project" value="UniProtKB-SubCell"/>
</dbReference>
<comment type="caution">
    <text evidence="10">The sequence shown here is derived from an EMBL/GenBank/DDBJ whole genome shotgun (WGS) entry which is preliminary data.</text>
</comment>
<keyword evidence="11" id="KW-1185">Reference proteome</keyword>
<dbReference type="PANTHER" id="PTHR43507:SF1">
    <property type="entry name" value="NADH-UBIQUINONE OXIDOREDUCTASE CHAIN 4"/>
    <property type="match status" value="1"/>
</dbReference>
<dbReference type="InterPro" id="IPR001750">
    <property type="entry name" value="ND/Mrp_TM"/>
</dbReference>
<keyword evidence="4 7" id="KW-0812">Transmembrane</keyword>
<evidence type="ECO:0000313" key="11">
    <source>
        <dbReference type="Proteomes" id="UP000249364"/>
    </source>
</evidence>
<protein>
    <submittedName>
        <fullName evidence="10">NADH dehydrogenase subunit M</fullName>
    </submittedName>
</protein>
<comment type="subcellular location">
    <subcellularLocation>
        <location evidence="2">Endomembrane system</location>
        <topology evidence="2">Multi-pass membrane protein</topology>
    </subcellularLocation>
    <subcellularLocation>
        <location evidence="7">Membrane</location>
        <topology evidence="7">Multi-pass membrane protein</topology>
    </subcellularLocation>
</comment>
<proteinExistence type="inferred from homology"/>
<evidence type="ECO:0000256" key="3">
    <source>
        <dbReference type="ARBA" id="ARBA00009025"/>
    </source>
</evidence>
<dbReference type="Proteomes" id="UP000249364">
    <property type="component" value="Unassembled WGS sequence"/>
</dbReference>
<feature type="transmembrane region" description="Helical" evidence="8">
    <location>
        <begin position="137"/>
        <end position="154"/>
    </location>
</feature>
<feature type="transmembrane region" description="Helical" evidence="8">
    <location>
        <begin position="6"/>
        <end position="24"/>
    </location>
</feature>
<dbReference type="RefSeq" id="WP_071468929.1">
    <property type="nucleotide sequence ID" value="NZ_MEHT01000009.1"/>
</dbReference>
<organism evidence="10 11">
    <name type="scientific">Roseinatronobacter thiooxidans</name>
    <dbReference type="NCBI Taxonomy" id="121821"/>
    <lineage>
        <taxon>Bacteria</taxon>
        <taxon>Pseudomonadati</taxon>
        <taxon>Pseudomonadota</taxon>
        <taxon>Alphaproteobacteria</taxon>
        <taxon>Rhodobacterales</taxon>
        <taxon>Paracoccaceae</taxon>
        <taxon>Roseinatronobacter</taxon>
    </lineage>
</organism>
<dbReference type="STRING" id="121821.GCA_001870675_02240"/>
<feature type="domain" description="NADH:quinone oxidoreductase/Mrp antiporter transmembrane" evidence="9">
    <location>
        <begin position="130"/>
        <end position="427"/>
    </location>
</feature>
<dbReference type="GO" id="GO:0008137">
    <property type="term" value="F:NADH dehydrogenase (ubiquinone) activity"/>
    <property type="evidence" value="ECO:0007669"/>
    <property type="project" value="InterPro"/>
</dbReference>
<dbReference type="NCBIfam" id="TIGR01972">
    <property type="entry name" value="NDH_I_M"/>
    <property type="match status" value="1"/>
</dbReference>
<comment type="similarity">
    <text evidence="3">Belongs to the complex I subunit 4 family.</text>
</comment>
<evidence type="ECO:0000256" key="6">
    <source>
        <dbReference type="ARBA" id="ARBA00023136"/>
    </source>
</evidence>
<reference evidence="10 11" key="1">
    <citation type="submission" date="2018-06" db="EMBL/GenBank/DDBJ databases">
        <title>Genomic Encyclopedia of Archaeal and Bacterial Type Strains, Phase II (KMG-II): from individual species to whole genera.</title>
        <authorList>
            <person name="Goeker M."/>
        </authorList>
    </citation>
    <scope>NUCLEOTIDE SEQUENCE [LARGE SCALE GENOMIC DNA]</scope>
    <source>
        <strain evidence="10 11">DSM 13087</strain>
    </source>
</reference>
<evidence type="ECO:0000256" key="8">
    <source>
        <dbReference type="SAM" id="Phobius"/>
    </source>
</evidence>
<feature type="transmembrane region" description="Helical" evidence="8">
    <location>
        <begin position="206"/>
        <end position="231"/>
    </location>
</feature>
<evidence type="ECO:0000256" key="2">
    <source>
        <dbReference type="ARBA" id="ARBA00004127"/>
    </source>
</evidence>
<dbReference type="GO" id="GO:0003954">
    <property type="term" value="F:NADH dehydrogenase activity"/>
    <property type="evidence" value="ECO:0007669"/>
    <property type="project" value="TreeGrafter"/>
</dbReference>
<evidence type="ECO:0000259" key="9">
    <source>
        <dbReference type="Pfam" id="PF00361"/>
    </source>
</evidence>
<feature type="transmembrane region" description="Helical" evidence="8">
    <location>
        <begin position="312"/>
        <end position="331"/>
    </location>
</feature>
<dbReference type="InterPro" id="IPR010227">
    <property type="entry name" value="NADH_Q_OxRdtase_chainM/4"/>
</dbReference>
<feature type="transmembrane region" description="Helical" evidence="8">
    <location>
        <begin position="418"/>
        <end position="442"/>
    </location>
</feature>
<evidence type="ECO:0000256" key="5">
    <source>
        <dbReference type="ARBA" id="ARBA00022989"/>
    </source>
</evidence>
<dbReference type="NCBIfam" id="NF004501">
    <property type="entry name" value="PRK05846.1-5"/>
    <property type="match status" value="1"/>
</dbReference>
<feature type="transmembrane region" description="Helical" evidence="8">
    <location>
        <begin position="166"/>
        <end position="186"/>
    </location>
</feature>
<keyword evidence="5 8" id="KW-1133">Transmembrane helix</keyword>
<dbReference type="PANTHER" id="PTHR43507">
    <property type="entry name" value="NADH-UBIQUINONE OXIDOREDUCTASE CHAIN 4"/>
    <property type="match status" value="1"/>
</dbReference>
<feature type="transmembrane region" description="Helical" evidence="8">
    <location>
        <begin position="83"/>
        <end position="106"/>
    </location>
</feature>
<dbReference type="OrthoDB" id="9768329at2"/>
<name>A0A2W7R1N3_9RHOB</name>
<feature type="transmembrane region" description="Helical" evidence="8">
    <location>
        <begin position="283"/>
        <end position="305"/>
    </location>
</feature>
<feature type="transmembrane region" description="Helical" evidence="8">
    <location>
        <begin position="343"/>
        <end position="361"/>
    </location>
</feature>
<accession>A0A2W7R1N3</accession>
<dbReference type="Pfam" id="PF00361">
    <property type="entry name" value="Proton_antipo_M"/>
    <property type="match status" value="1"/>
</dbReference>
<evidence type="ECO:0000313" key="10">
    <source>
        <dbReference type="EMBL" id="PZX48019.1"/>
    </source>
</evidence>
<dbReference type="InterPro" id="IPR003918">
    <property type="entry name" value="NADH_UbQ_OxRdtase"/>
</dbReference>
<dbReference type="NCBIfam" id="NF004499">
    <property type="entry name" value="PRK05846.1-3"/>
    <property type="match status" value="1"/>
</dbReference>
<dbReference type="EMBL" id="QKZQ01000001">
    <property type="protein sequence ID" value="PZX48019.1"/>
    <property type="molecule type" value="Genomic_DNA"/>
</dbReference>
<comment type="function">
    <text evidence="1">NDH-1 shuttles electrons from NADH, via FMN and iron-sulfur (Fe-S) centers, to quinones in the respiratory chain. The immediate electron acceptor for the enzyme in this species is believed to be ubiquinone. Couples the redox reaction to proton translocation (for every two electrons transferred, four hydrogen ions are translocated across the cytoplasmic membrane), and thus conserves the redox energy in a proton gradient.</text>
</comment>
<dbReference type="GO" id="GO:0015990">
    <property type="term" value="P:electron transport coupled proton transport"/>
    <property type="evidence" value="ECO:0007669"/>
    <property type="project" value="TreeGrafter"/>
</dbReference>
<feature type="transmembrane region" description="Helical" evidence="8">
    <location>
        <begin position="36"/>
        <end position="56"/>
    </location>
</feature>
<dbReference type="GO" id="GO:0048039">
    <property type="term" value="F:ubiquinone binding"/>
    <property type="evidence" value="ECO:0007669"/>
    <property type="project" value="TreeGrafter"/>
</dbReference>
<dbReference type="AlphaFoldDB" id="A0A2W7R1N3"/>
<feature type="transmembrane region" description="Helical" evidence="8">
    <location>
        <begin position="252"/>
        <end position="271"/>
    </location>
</feature>
<feature type="transmembrane region" description="Helical" evidence="8">
    <location>
        <begin position="113"/>
        <end position="131"/>
    </location>
</feature>
<dbReference type="PRINTS" id="PR01437">
    <property type="entry name" value="NUOXDRDTASE4"/>
</dbReference>
<evidence type="ECO:0000256" key="4">
    <source>
        <dbReference type="ARBA" id="ARBA00022692"/>
    </source>
</evidence>
<gene>
    <name evidence="10" type="ORF">LY56_00167</name>
</gene>